<dbReference type="PRINTS" id="PR01217">
    <property type="entry name" value="PRICHEXTENSN"/>
</dbReference>
<dbReference type="InParanoid" id="A0A3N4LI98"/>
<gene>
    <name evidence="2" type="ORF">L211DRAFT_450735</name>
</gene>
<accession>A0A3N4LI98</accession>
<reference evidence="2 3" key="1">
    <citation type="journal article" date="2018" name="Nat. Ecol. Evol.">
        <title>Pezizomycetes genomes reveal the molecular basis of ectomycorrhizal truffle lifestyle.</title>
        <authorList>
            <person name="Murat C."/>
            <person name="Payen T."/>
            <person name="Noel B."/>
            <person name="Kuo A."/>
            <person name="Morin E."/>
            <person name="Chen J."/>
            <person name="Kohler A."/>
            <person name="Krizsan K."/>
            <person name="Balestrini R."/>
            <person name="Da Silva C."/>
            <person name="Montanini B."/>
            <person name="Hainaut M."/>
            <person name="Levati E."/>
            <person name="Barry K.W."/>
            <person name="Belfiori B."/>
            <person name="Cichocki N."/>
            <person name="Clum A."/>
            <person name="Dockter R.B."/>
            <person name="Fauchery L."/>
            <person name="Guy J."/>
            <person name="Iotti M."/>
            <person name="Le Tacon F."/>
            <person name="Lindquist E.A."/>
            <person name="Lipzen A."/>
            <person name="Malagnac F."/>
            <person name="Mello A."/>
            <person name="Molinier V."/>
            <person name="Miyauchi S."/>
            <person name="Poulain J."/>
            <person name="Riccioni C."/>
            <person name="Rubini A."/>
            <person name="Sitrit Y."/>
            <person name="Splivallo R."/>
            <person name="Traeger S."/>
            <person name="Wang M."/>
            <person name="Zifcakova L."/>
            <person name="Wipf D."/>
            <person name="Zambonelli A."/>
            <person name="Paolocci F."/>
            <person name="Nowrousian M."/>
            <person name="Ottonello S."/>
            <person name="Baldrian P."/>
            <person name="Spatafora J.W."/>
            <person name="Henrissat B."/>
            <person name="Nagy L.G."/>
            <person name="Aury J.M."/>
            <person name="Wincker P."/>
            <person name="Grigoriev I.V."/>
            <person name="Bonfante P."/>
            <person name="Martin F.M."/>
        </authorList>
    </citation>
    <scope>NUCLEOTIDE SEQUENCE [LARGE SCALE GENOMIC DNA]</scope>
    <source>
        <strain evidence="2 3">ATCC MYA-4762</strain>
    </source>
</reference>
<dbReference type="AlphaFoldDB" id="A0A3N4LI98"/>
<feature type="compositionally biased region" description="Basic and acidic residues" evidence="1">
    <location>
        <begin position="1"/>
        <end position="17"/>
    </location>
</feature>
<feature type="compositionally biased region" description="Low complexity" evidence="1">
    <location>
        <begin position="50"/>
        <end position="61"/>
    </location>
</feature>
<sequence length="320" mass="33815">MNQLKSFKDRLPGRDRSGSSSGAGANTITGLGLRTKASSFVSSKTPSFLGSTSGTSSSTGTDYAPARPLTALRDQKEFAPPPKRQPTMHRPGSGSHQQWQGEGEGGDEDNHTQSQFPQPALPPRRLRADTEIPPFKPTLKKRPPPPPPPKRLNSYTSGSGSVRDPPTLPPAGASTEPAAAAGGGGKPPPLPPRLPPRPPPPGSAAMPRRGTIPPMSIRQETDKWKIKHHHHHLPLASPSIQTPAHSSSKPPKPHRTPSSPPATPQKNPPSPLRTSKPRIPSAGRRRRGTPDWERSLSAAEYAIPTAACGKGRTSGGGCIP</sequence>
<feature type="compositionally biased region" description="Polar residues" evidence="1">
    <location>
        <begin position="36"/>
        <end position="49"/>
    </location>
</feature>
<evidence type="ECO:0000256" key="1">
    <source>
        <dbReference type="SAM" id="MobiDB-lite"/>
    </source>
</evidence>
<feature type="compositionally biased region" description="Low complexity" evidence="1">
    <location>
        <begin position="92"/>
        <end position="101"/>
    </location>
</feature>
<evidence type="ECO:0000313" key="3">
    <source>
        <dbReference type="Proteomes" id="UP000267821"/>
    </source>
</evidence>
<dbReference type="STRING" id="1051890.A0A3N4LI98"/>
<dbReference type="EMBL" id="ML121562">
    <property type="protein sequence ID" value="RPB21172.1"/>
    <property type="molecule type" value="Genomic_DNA"/>
</dbReference>
<evidence type="ECO:0000313" key="2">
    <source>
        <dbReference type="EMBL" id="RPB21172.1"/>
    </source>
</evidence>
<feature type="compositionally biased region" description="Pro residues" evidence="1">
    <location>
        <begin position="186"/>
        <end position="202"/>
    </location>
</feature>
<feature type="compositionally biased region" description="Pro residues" evidence="1">
    <location>
        <begin position="258"/>
        <end position="271"/>
    </location>
</feature>
<dbReference type="Proteomes" id="UP000267821">
    <property type="component" value="Unassembled WGS sequence"/>
</dbReference>
<protein>
    <submittedName>
        <fullName evidence="2">Uncharacterized protein</fullName>
    </submittedName>
</protein>
<proteinExistence type="predicted"/>
<feature type="region of interest" description="Disordered" evidence="1">
    <location>
        <begin position="1"/>
        <end position="320"/>
    </location>
</feature>
<keyword evidence="3" id="KW-1185">Reference proteome</keyword>
<feature type="compositionally biased region" description="Low complexity" evidence="1">
    <location>
        <begin position="170"/>
        <end position="180"/>
    </location>
</feature>
<organism evidence="2 3">
    <name type="scientific">Terfezia boudieri ATCC MYA-4762</name>
    <dbReference type="NCBI Taxonomy" id="1051890"/>
    <lineage>
        <taxon>Eukaryota</taxon>
        <taxon>Fungi</taxon>
        <taxon>Dikarya</taxon>
        <taxon>Ascomycota</taxon>
        <taxon>Pezizomycotina</taxon>
        <taxon>Pezizomycetes</taxon>
        <taxon>Pezizales</taxon>
        <taxon>Pezizaceae</taxon>
        <taxon>Terfezia</taxon>
    </lineage>
</organism>
<name>A0A3N4LI98_9PEZI</name>